<dbReference type="PROSITE" id="PS50888">
    <property type="entry name" value="BHLH"/>
    <property type="match status" value="1"/>
</dbReference>
<feature type="compositionally biased region" description="Basic residues" evidence="1">
    <location>
        <begin position="394"/>
        <end position="406"/>
    </location>
</feature>
<evidence type="ECO:0000313" key="5">
    <source>
        <dbReference type="RefSeq" id="XP_026298033.1"/>
    </source>
</evidence>
<reference evidence="3" key="1">
    <citation type="submission" date="2021-01" db="UniProtKB">
        <authorList>
            <consortium name="EnsemblMetazoa"/>
        </authorList>
    </citation>
    <scope>IDENTIFICATION</scope>
    <source>
        <strain evidence="3">DH4</strain>
    </source>
</reference>
<dbReference type="Proteomes" id="UP000005203">
    <property type="component" value="Linkage group LG8"/>
</dbReference>
<dbReference type="SUPFAM" id="SSF47459">
    <property type="entry name" value="HLH, helix-loop-helix DNA-binding domain"/>
    <property type="match status" value="1"/>
</dbReference>
<dbReference type="GO" id="GO:0000981">
    <property type="term" value="F:DNA-binding transcription factor activity, RNA polymerase II-specific"/>
    <property type="evidence" value="ECO:0007669"/>
    <property type="project" value="TreeGrafter"/>
</dbReference>
<proteinExistence type="predicted"/>
<dbReference type="GO" id="GO:0000977">
    <property type="term" value="F:RNA polymerase II transcription regulatory region sequence-specific DNA binding"/>
    <property type="evidence" value="ECO:0007669"/>
    <property type="project" value="TreeGrafter"/>
</dbReference>
<dbReference type="InterPro" id="IPR011598">
    <property type="entry name" value="bHLH_dom"/>
</dbReference>
<feature type="compositionally biased region" description="Low complexity" evidence="1">
    <location>
        <begin position="380"/>
        <end position="393"/>
    </location>
</feature>
<dbReference type="Gene3D" id="4.10.280.10">
    <property type="entry name" value="Helix-loop-helix DNA-binding domain"/>
    <property type="match status" value="1"/>
</dbReference>
<keyword evidence="4" id="KW-1185">Reference proteome</keyword>
<feature type="compositionally biased region" description="Basic and acidic residues" evidence="1">
    <location>
        <begin position="290"/>
        <end position="300"/>
    </location>
</feature>
<evidence type="ECO:0000313" key="4">
    <source>
        <dbReference type="Proteomes" id="UP000005203"/>
    </source>
</evidence>
<gene>
    <name evidence="5" type="primary">LOC725020</name>
</gene>
<dbReference type="GO" id="GO:0046983">
    <property type="term" value="F:protein dimerization activity"/>
    <property type="evidence" value="ECO:0007669"/>
    <property type="project" value="InterPro"/>
</dbReference>
<dbReference type="KEGG" id="ame:725020"/>
<feature type="region of interest" description="Disordered" evidence="1">
    <location>
        <begin position="289"/>
        <end position="314"/>
    </location>
</feature>
<reference evidence="5" key="2">
    <citation type="submission" date="2025-04" db="UniProtKB">
        <authorList>
            <consortium name="RefSeq"/>
        </authorList>
    </citation>
    <scope>IDENTIFICATION</scope>
    <source>
        <strain evidence="5">DH4</strain>
        <tissue evidence="5">Whole body</tissue>
    </source>
</reference>
<dbReference type="GO" id="GO:0032502">
    <property type="term" value="P:developmental process"/>
    <property type="evidence" value="ECO:0007669"/>
    <property type="project" value="TreeGrafter"/>
</dbReference>
<dbReference type="AlphaFoldDB" id="A0A7M7SPS0"/>
<feature type="region of interest" description="Disordered" evidence="1">
    <location>
        <begin position="1"/>
        <end position="28"/>
    </location>
</feature>
<feature type="region of interest" description="Disordered" evidence="1">
    <location>
        <begin position="546"/>
        <end position="577"/>
    </location>
</feature>
<name>A0A7M7SPS0_APIME</name>
<evidence type="ECO:0000256" key="1">
    <source>
        <dbReference type="SAM" id="MobiDB-lite"/>
    </source>
</evidence>
<dbReference type="GeneID" id="725020"/>
<dbReference type="SMART" id="SM00353">
    <property type="entry name" value="HLH"/>
    <property type="match status" value="1"/>
</dbReference>
<feature type="compositionally biased region" description="Basic and acidic residues" evidence="1">
    <location>
        <begin position="368"/>
        <end position="379"/>
    </location>
</feature>
<dbReference type="CDD" id="cd11416">
    <property type="entry name" value="bHLH_TS_ceHLH13_like"/>
    <property type="match status" value="1"/>
</dbReference>
<feature type="region of interest" description="Disordered" evidence="1">
    <location>
        <begin position="368"/>
        <end position="414"/>
    </location>
</feature>
<dbReference type="RefSeq" id="XP_026298033.1">
    <property type="nucleotide sequence ID" value="XM_026442248.1"/>
</dbReference>
<organism evidence="3">
    <name type="scientific">Apis mellifera</name>
    <name type="common">Honeybee</name>
    <dbReference type="NCBI Taxonomy" id="7460"/>
    <lineage>
        <taxon>Eukaryota</taxon>
        <taxon>Metazoa</taxon>
        <taxon>Ecdysozoa</taxon>
        <taxon>Arthropoda</taxon>
        <taxon>Hexapoda</taxon>
        <taxon>Insecta</taxon>
        <taxon>Pterygota</taxon>
        <taxon>Neoptera</taxon>
        <taxon>Endopterygota</taxon>
        <taxon>Hymenoptera</taxon>
        <taxon>Apocrita</taxon>
        <taxon>Aculeata</taxon>
        <taxon>Apoidea</taxon>
        <taxon>Anthophila</taxon>
        <taxon>Apidae</taxon>
        <taxon>Apis</taxon>
    </lineage>
</organism>
<sequence length="1053" mass="119935">MANHSSYEYEDRGQRMRHRVGTTSRAADSTVACTSSQYYVGPSSDISEEDLAELPSCVYAGRSTQHVAHTSSHTHSPLHYHMPVSTPDHNDTEINGVEEGYYPNGSPYRIQRHAANIRERKRMLSSINSAFDELRVHVPTFPYEKRLSKIDTLRLAIAYIALLREVLAARLDPLTYVERCLRGEINGERAEWNTSDLTARLSWINWENLGVNPNRRSVLTTLALTTDNMNLLLNTRFDYQMTLLFPLLETKACDTCPENEIEDSKKMGSKQKNFNDKDDDDVSVIAVIGKENDRTSRQQQDEELDEKQEDERVFELSDERSKMALRKQLDLGSLSTELGNVAQNYYEGIEILQKLPPGTIVIKQEKRYKDDSDYVRDSTEISSGGSTSSNGVTKVKRIYRSTRKNRGTTEVRRNPIRVTKKEPDKNFSRPRQRLLSAKRKEMLFNSEPTKRGKSSTMPYMNTRSVTRKMYNVGATYQAPTLKDETEWKEWPVHGMHERPVFHPQIGLAAEYLGRYFTSLDGLSYREIIDRPEIEVVSVDPHCDYLSSSTEKKRDKKTKSNKSCPNSKNTKKPSMESSEKNKSFESCMHESFHCVLGYCSQVMTPTYKMNVEGKINMLNDNKNLSNISKEIDKEPSKSNIIDRNSKRESSVSFKENLQKSIEENKFLDNCGITMFPQNVKSFTQVPKTRLFPTQKVYIANSSKSIAFTNLKTLQGGHMKIQEVIRSSKSPFILVNPPDSKETPLLKPFTSNINVNKAEEFPASEETLGEVTSIYKNVSNEELNAKQTPVKRGNKVEFTVTKYLLNNMQQNKVQVGKESSSIEKKLCYETTCREVNVKTMSGGISKTWCAGETSEIAKILSEYNKSNLKKPAIENQTFCNNIKNIKIKELSNKEGNVKQDVQESVMDKNVNITFPQGKWRRFHLTVEKLKDLKSNSNEKKHSLGVLNGQSLFKMDQTTGEISSDRKIEIPKQLDMVQINQPSIMNSEKKENTSTVNSNVDTTTMKTQSLQELLEDTAMLYCAATGTHQDDLANYIDNLDAAQSIQWLETCNDLIA</sequence>
<dbReference type="EnsemblMetazoa" id="XM_026442248">
    <property type="protein sequence ID" value="XP_026298033"/>
    <property type="gene ID" value="LOC725020"/>
</dbReference>
<feature type="domain" description="BHLH" evidence="2">
    <location>
        <begin position="111"/>
        <end position="163"/>
    </location>
</feature>
<evidence type="ECO:0000313" key="3">
    <source>
        <dbReference type="EnsemblMetazoa" id="XP_026298033"/>
    </source>
</evidence>
<dbReference type="PANTHER" id="PTHR23349">
    <property type="entry name" value="BASIC HELIX-LOOP-HELIX TRANSCRIPTION FACTOR, TWIST"/>
    <property type="match status" value="1"/>
</dbReference>
<accession>A0A7M7SPS0</accession>
<dbReference type="Pfam" id="PF00010">
    <property type="entry name" value="HLH"/>
    <property type="match status" value="1"/>
</dbReference>
<accession>A0A8B8H356</accession>
<protein>
    <submittedName>
        <fullName evidence="5">Uncharacterized protein LOC725020</fullName>
    </submittedName>
</protein>
<dbReference type="PANTHER" id="PTHR23349:SF97">
    <property type="entry name" value="BHLH DOMAIN-CONTAINING PROTEIN"/>
    <property type="match status" value="1"/>
</dbReference>
<dbReference type="InterPro" id="IPR050283">
    <property type="entry name" value="E-box_TF_Regulators"/>
</dbReference>
<evidence type="ECO:0000259" key="2">
    <source>
        <dbReference type="PROSITE" id="PS50888"/>
    </source>
</evidence>
<dbReference type="OrthoDB" id="6784122at2759"/>
<dbReference type="InterPro" id="IPR036638">
    <property type="entry name" value="HLH_DNA-bd_sf"/>
</dbReference>